<dbReference type="Pfam" id="PF03466">
    <property type="entry name" value="LysR_substrate"/>
    <property type="match status" value="1"/>
</dbReference>
<dbReference type="Proteomes" id="UP000051783">
    <property type="component" value="Unassembled WGS sequence"/>
</dbReference>
<comment type="caution">
    <text evidence="6">The sequence shown here is derived from an EMBL/GenBank/DDBJ whole genome shotgun (WGS) entry which is preliminary data.</text>
</comment>
<name>A0A0R2MHK5_9LACO</name>
<dbReference type="InterPro" id="IPR000847">
    <property type="entry name" value="LysR_HTH_N"/>
</dbReference>
<evidence type="ECO:0000256" key="1">
    <source>
        <dbReference type="ARBA" id="ARBA00009437"/>
    </source>
</evidence>
<organism evidence="6 7">
    <name type="scientific">Lactiplantibacillus xiangfangensis</name>
    <dbReference type="NCBI Taxonomy" id="942150"/>
    <lineage>
        <taxon>Bacteria</taxon>
        <taxon>Bacillati</taxon>
        <taxon>Bacillota</taxon>
        <taxon>Bacilli</taxon>
        <taxon>Lactobacillales</taxon>
        <taxon>Lactobacillaceae</taxon>
        <taxon>Lactiplantibacillus</taxon>
    </lineage>
</organism>
<dbReference type="GO" id="GO:0003677">
    <property type="term" value="F:DNA binding"/>
    <property type="evidence" value="ECO:0007669"/>
    <property type="project" value="UniProtKB-KW"/>
</dbReference>
<dbReference type="OrthoDB" id="9803735at2"/>
<accession>A0A0R2MHK5</accession>
<dbReference type="RefSeq" id="WP_057706003.1">
    <property type="nucleotide sequence ID" value="NZ_JQCL01000054.1"/>
</dbReference>
<dbReference type="PROSITE" id="PS50931">
    <property type="entry name" value="HTH_LYSR"/>
    <property type="match status" value="1"/>
</dbReference>
<dbReference type="STRING" id="942150.IV64_GL002272"/>
<dbReference type="Pfam" id="PF00126">
    <property type="entry name" value="HTH_1"/>
    <property type="match status" value="1"/>
</dbReference>
<dbReference type="InterPro" id="IPR050950">
    <property type="entry name" value="HTH-type_LysR_regulators"/>
</dbReference>
<sequence>MELRVLRYFQTVVTELNISRAAKQLHVSQPTISRQLRELEAELGVTLFDRGNRTIKLTTAGEYFSHRVNQILDLTDKTVENINETLTISGSVTIGTAEARSFLNVAQAINILQEKYPNITFNINSAYANDIHTNLKSGNFDFGIVMDPVDKSDYSFLRLPGESRWGLLVPNSSPLAKLDHLSLTDLEHQNLIISSQRGVNNLLQDWFGNSTPKFKTVATYNLLYNASLLVSAGVGYALCVDGIINTNQSDLTFVPLEPRLTVGTSLVWVKNQRLSPAANAFLKQLAANLNLPLPK</sequence>
<proteinExistence type="inferred from homology"/>
<dbReference type="PANTHER" id="PTHR30419:SF8">
    <property type="entry name" value="NITROGEN ASSIMILATION TRANSCRIPTIONAL ACTIVATOR-RELATED"/>
    <property type="match status" value="1"/>
</dbReference>
<evidence type="ECO:0000313" key="6">
    <source>
        <dbReference type="EMBL" id="KRO11634.1"/>
    </source>
</evidence>
<dbReference type="PANTHER" id="PTHR30419">
    <property type="entry name" value="HTH-TYPE TRANSCRIPTIONAL REGULATOR YBHD"/>
    <property type="match status" value="1"/>
</dbReference>
<dbReference type="AlphaFoldDB" id="A0A0R2MHK5"/>
<reference evidence="6 7" key="1">
    <citation type="journal article" date="2015" name="Genome Announc.">
        <title>Expanding the biotechnology potential of lactobacilli through comparative genomics of 213 strains and associated genera.</title>
        <authorList>
            <person name="Sun Z."/>
            <person name="Harris H.M."/>
            <person name="McCann A."/>
            <person name="Guo C."/>
            <person name="Argimon S."/>
            <person name="Zhang W."/>
            <person name="Yang X."/>
            <person name="Jeffery I.B."/>
            <person name="Cooney J.C."/>
            <person name="Kagawa T.F."/>
            <person name="Liu W."/>
            <person name="Song Y."/>
            <person name="Salvetti E."/>
            <person name="Wrobel A."/>
            <person name="Rasinkangas P."/>
            <person name="Parkhill J."/>
            <person name="Rea M.C."/>
            <person name="O'Sullivan O."/>
            <person name="Ritari J."/>
            <person name="Douillard F.P."/>
            <person name="Paul Ross R."/>
            <person name="Yang R."/>
            <person name="Briner A.E."/>
            <person name="Felis G.E."/>
            <person name="de Vos W.M."/>
            <person name="Barrangou R."/>
            <person name="Klaenhammer T.R."/>
            <person name="Caufield P.W."/>
            <person name="Cui Y."/>
            <person name="Zhang H."/>
            <person name="O'Toole P.W."/>
        </authorList>
    </citation>
    <scope>NUCLEOTIDE SEQUENCE [LARGE SCALE GENOMIC DNA]</scope>
    <source>
        <strain evidence="6 7">LMG 26013</strain>
    </source>
</reference>
<dbReference type="SUPFAM" id="SSF46785">
    <property type="entry name" value="Winged helix' DNA-binding domain"/>
    <property type="match status" value="1"/>
</dbReference>
<evidence type="ECO:0000313" key="7">
    <source>
        <dbReference type="Proteomes" id="UP000051783"/>
    </source>
</evidence>
<gene>
    <name evidence="6" type="ORF">IV64_GL002272</name>
</gene>
<dbReference type="FunFam" id="1.10.10.10:FF:000001">
    <property type="entry name" value="LysR family transcriptional regulator"/>
    <property type="match status" value="1"/>
</dbReference>
<keyword evidence="4" id="KW-0804">Transcription</keyword>
<dbReference type="PRINTS" id="PR00039">
    <property type="entry name" value="HTHLYSR"/>
</dbReference>
<dbReference type="GO" id="GO:0005829">
    <property type="term" value="C:cytosol"/>
    <property type="evidence" value="ECO:0007669"/>
    <property type="project" value="TreeGrafter"/>
</dbReference>
<feature type="domain" description="HTH lysR-type" evidence="5">
    <location>
        <begin position="1"/>
        <end position="58"/>
    </location>
</feature>
<evidence type="ECO:0000256" key="3">
    <source>
        <dbReference type="ARBA" id="ARBA00023125"/>
    </source>
</evidence>
<keyword evidence="7" id="KW-1185">Reference proteome</keyword>
<dbReference type="InterPro" id="IPR005119">
    <property type="entry name" value="LysR_subst-bd"/>
</dbReference>
<dbReference type="Gene3D" id="1.10.10.10">
    <property type="entry name" value="Winged helix-like DNA-binding domain superfamily/Winged helix DNA-binding domain"/>
    <property type="match status" value="1"/>
</dbReference>
<evidence type="ECO:0000256" key="4">
    <source>
        <dbReference type="ARBA" id="ARBA00023163"/>
    </source>
</evidence>
<dbReference type="CDD" id="cd05466">
    <property type="entry name" value="PBP2_LTTR_substrate"/>
    <property type="match status" value="1"/>
</dbReference>
<keyword evidence="2" id="KW-0805">Transcription regulation</keyword>
<dbReference type="GO" id="GO:0003700">
    <property type="term" value="F:DNA-binding transcription factor activity"/>
    <property type="evidence" value="ECO:0007669"/>
    <property type="project" value="InterPro"/>
</dbReference>
<dbReference type="EMBL" id="JQCL01000054">
    <property type="protein sequence ID" value="KRO11634.1"/>
    <property type="molecule type" value="Genomic_DNA"/>
</dbReference>
<evidence type="ECO:0000256" key="2">
    <source>
        <dbReference type="ARBA" id="ARBA00023015"/>
    </source>
</evidence>
<keyword evidence="3" id="KW-0238">DNA-binding</keyword>
<dbReference type="InterPro" id="IPR036388">
    <property type="entry name" value="WH-like_DNA-bd_sf"/>
</dbReference>
<dbReference type="InterPro" id="IPR036390">
    <property type="entry name" value="WH_DNA-bd_sf"/>
</dbReference>
<dbReference type="Gene3D" id="3.40.190.290">
    <property type="match status" value="1"/>
</dbReference>
<protein>
    <submittedName>
        <fullName evidence="6">Transcription regulator</fullName>
    </submittedName>
</protein>
<dbReference type="SUPFAM" id="SSF53850">
    <property type="entry name" value="Periplasmic binding protein-like II"/>
    <property type="match status" value="1"/>
</dbReference>
<dbReference type="PATRIC" id="fig|942150.3.peg.2376"/>
<comment type="similarity">
    <text evidence="1">Belongs to the LysR transcriptional regulatory family.</text>
</comment>
<evidence type="ECO:0000259" key="5">
    <source>
        <dbReference type="PROSITE" id="PS50931"/>
    </source>
</evidence>